<feature type="domain" description="SusD-like N-terminal" evidence="7">
    <location>
        <begin position="91"/>
        <end position="228"/>
    </location>
</feature>
<evidence type="ECO:0000259" key="6">
    <source>
        <dbReference type="Pfam" id="PF07980"/>
    </source>
</evidence>
<evidence type="ECO:0000256" key="3">
    <source>
        <dbReference type="ARBA" id="ARBA00022729"/>
    </source>
</evidence>
<feature type="domain" description="RagB/SusD" evidence="6">
    <location>
        <begin position="275"/>
        <end position="512"/>
    </location>
</feature>
<evidence type="ECO:0000313" key="8">
    <source>
        <dbReference type="EMBL" id="BAU53825.1"/>
    </source>
</evidence>
<keyword evidence="5" id="KW-0998">Cell outer membrane</keyword>
<dbReference type="RefSeq" id="WP_096351530.1">
    <property type="nucleotide sequence ID" value="NZ_AP017313.1"/>
</dbReference>
<dbReference type="PROSITE" id="PS51257">
    <property type="entry name" value="PROKAR_LIPOPROTEIN"/>
    <property type="match status" value="1"/>
</dbReference>
<evidence type="ECO:0000313" key="9">
    <source>
        <dbReference type="Proteomes" id="UP000218263"/>
    </source>
</evidence>
<dbReference type="EMBL" id="AP017313">
    <property type="protein sequence ID" value="BAU53825.1"/>
    <property type="molecule type" value="Genomic_DNA"/>
</dbReference>
<evidence type="ECO:0000256" key="1">
    <source>
        <dbReference type="ARBA" id="ARBA00004442"/>
    </source>
</evidence>
<evidence type="ECO:0000259" key="7">
    <source>
        <dbReference type="Pfam" id="PF14322"/>
    </source>
</evidence>
<dbReference type="AlphaFoldDB" id="A0A0X8X1B0"/>
<evidence type="ECO:0000256" key="2">
    <source>
        <dbReference type="ARBA" id="ARBA00006275"/>
    </source>
</evidence>
<dbReference type="GO" id="GO:0009279">
    <property type="term" value="C:cell outer membrane"/>
    <property type="evidence" value="ECO:0007669"/>
    <property type="project" value="UniProtKB-SubCell"/>
</dbReference>
<dbReference type="InterPro" id="IPR033985">
    <property type="entry name" value="SusD-like_N"/>
</dbReference>
<accession>A0A0X8X1B0</accession>
<dbReference type="Pfam" id="PF14322">
    <property type="entry name" value="SusD-like_3"/>
    <property type="match status" value="1"/>
</dbReference>
<evidence type="ECO:0000256" key="5">
    <source>
        <dbReference type="ARBA" id="ARBA00023237"/>
    </source>
</evidence>
<reference evidence="8 9" key="1">
    <citation type="submission" date="2015-12" db="EMBL/GenBank/DDBJ databases">
        <title>Genome sequence of Mucilaginibacter gotjawali.</title>
        <authorList>
            <person name="Lee J.S."/>
            <person name="Lee K.C."/>
            <person name="Kim K.K."/>
            <person name="Lee B.W."/>
        </authorList>
    </citation>
    <scope>NUCLEOTIDE SEQUENCE [LARGE SCALE GENOMIC DNA]</scope>
    <source>
        <strain evidence="8 9">SA3-7</strain>
    </source>
</reference>
<dbReference type="KEGG" id="mgot:MgSA37_01996"/>
<dbReference type="SUPFAM" id="SSF48452">
    <property type="entry name" value="TPR-like"/>
    <property type="match status" value="1"/>
</dbReference>
<keyword evidence="4" id="KW-0472">Membrane</keyword>
<sequence>MKKKHLLITTAILLGLSVFSCKKQINPAEDTVIKTAAAGSTSYLKSIVLGTYTKLQGLTGNNAMLLTAEETGDGLIVPGRIGGDWADGGVWQQLWLHQYPASHGNISGAWDNAYSTIGAINITINLLQGIPSTPATVYSIAELKTLRDYFYYLLLTNYGNVPLITSSSTDASTVTNPAGSNVTVFNYLINELKADAPILSNKTPAQDGGQYGRLNKWGAYFLLAKLYLNQNVITGTTDNSGYIACSAYCDSIMTAGYSLSGNFLDNFSSNNTGSPENIWVIPYDHTYAGGLNIQMMTMHYNQAAKYGWGSTGGPWNGFCANADFYKKFDNADSRKKGWMAGIQYATDGVTPLTTRGSDSSLVLNYRPQVSSLYTATEYDGVRQQKWQLTPGSANQDADWALFRYSDVLLMKAECQMRLGNTAAALTYTAPVRLRAGVANFSSEAFNLDSLLAERGREFVWEGWRREDLIRFGHFGDPKQFKPAADADKHWALFPIPTEAHQKDPNLVQNPGYTW</sequence>
<comment type="similarity">
    <text evidence="2">Belongs to the SusD family.</text>
</comment>
<dbReference type="Gene3D" id="1.25.40.390">
    <property type="match status" value="1"/>
</dbReference>
<protein>
    <submittedName>
        <fullName evidence="8">SusD family protein</fullName>
    </submittedName>
</protein>
<dbReference type="OrthoDB" id="9783641at2"/>
<dbReference type="InterPro" id="IPR011990">
    <property type="entry name" value="TPR-like_helical_dom_sf"/>
</dbReference>
<evidence type="ECO:0000256" key="4">
    <source>
        <dbReference type="ARBA" id="ARBA00023136"/>
    </source>
</evidence>
<organism evidence="8 9">
    <name type="scientific">Mucilaginibacter gotjawali</name>
    <dbReference type="NCBI Taxonomy" id="1550579"/>
    <lineage>
        <taxon>Bacteria</taxon>
        <taxon>Pseudomonadati</taxon>
        <taxon>Bacteroidota</taxon>
        <taxon>Sphingobacteriia</taxon>
        <taxon>Sphingobacteriales</taxon>
        <taxon>Sphingobacteriaceae</taxon>
        <taxon>Mucilaginibacter</taxon>
    </lineage>
</organism>
<keyword evidence="3" id="KW-0732">Signal</keyword>
<name>A0A0X8X1B0_9SPHI</name>
<proteinExistence type="inferred from homology"/>
<comment type="subcellular location">
    <subcellularLocation>
        <location evidence="1">Cell outer membrane</location>
    </subcellularLocation>
</comment>
<dbReference type="Proteomes" id="UP000218263">
    <property type="component" value="Chromosome"/>
</dbReference>
<dbReference type="InterPro" id="IPR012944">
    <property type="entry name" value="SusD_RagB_dom"/>
</dbReference>
<gene>
    <name evidence="8" type="ORF">MgSA37_01996</name>
</gene>
<dbReference type="Pfam" id="PF07980">
    <property type="entry name" value="SusD_RagB"/>
    <property type="match status" value="1"/>
</dbReference>
<keyword evidence="9" id="KW-1185">Reference proteome</keyword>